<sequence>LPSCDCEVSVRFLDRRQVTLPVRSTDTVDMVLRKVCSQVNIPVDLTYAFGLCLVRSSPKDEETEEVLSVYSLIPCKKGVFLPWPTFSNVPVQRQLYRFECPVISLEEANKLGAPHFLLFRKW</sequence>
<protein>
    <submittedName>
        <fullName evidence="2">FERM_N domain-containing protein</fullName>
    </submittedName>
</protein>
<dbReference type="AlphaFoldDB" id="A0A183TNQ0"/>
<proteinExistence type="predicted"/>
<evidence type="ECO:0000313" key="2">
    <source>
        <dbReference type="WBParaSite" id="SSLN_0001878101-mRNA-1"/>
    </source>
</evidence>
<feature type="domain" description="Sortin nexin 17/31 FERM" evidence="1">
    <location>
        <begin position="8"/>
        <end position="60"/>
    </location>
</feature>
<dbReference type="WBParaSite" id="SSLN_0001878101-mRNA-1">
    <property type="protein sequence ID" value="SSLN_0001878101-mRNA-1"/>
    <property type="gene ID" value="SSLN_0001878101"/>
</dbReference>
<reference evidence="2" key="1">
    <citation type="submission" date="2016-06" db="UniProtKB">
        <authorList>
            <consortium name="WormBaseParasite"/>
        </authorList>
    </citation>
    <scope>IDENTIFICATION</scope>
</reference>
<dbReference type="InterPro" id="IPR048763">
    <property type="entry name" value="SNX17-31_FERM_F1"/>
</dbReference>
<evidence type="ECO:0000259" key="1">
    <source>
        <dbReference type="Pfam" id="PF21273"/>
    </source>
</evidence>
<name>A0A183TNQ0_SCHSO</name>
<dbReference type="Pfam" id="PF21273">
    <property type="entry name" value="SNX17-27-31_F1_FERM"/>
    <property type="match status" value="1"/>
</dbReference>
<accession>A0A183TNQ0</accession>
<dbReference type="Gene3D" id="3.10.20.90">
    <property type="entry name" value="Phosphatidylinositol 3-kinase Catalytic Subunit, Chain A, domain 1"/>
    <property type="match status" value="1"/>
</dbReference>
<organism evidence="2">
    <name type="scientific">Schistocephalus solidus</name>
    <name type="common">Tapeworm</name>
    <dbReference type="NCBI Taxonomy" id="70667"/>
    <lineage>
        <taxon>Eukaryota</taxon>
        <taxon>Metazoa</taxon>
        <taxon>Spiralia</taxon>
        <taxon>Lophotrochozoa</taxon>
        <taxon>Platyhelminthes</taxon>
        <taxon>Cestoda</taxon>
        <taxon>Eucestoda</taxon>
        <taxon>Diphyllobothriidea</taxon>
        <taxon>Diphyllobothriidae</taxon>
        <taxon>Schistocephalus</taxon>
    </lineage>
</organism>